<accession>A0A8R1HYD1</accession>
<feature type="transmembrane region" description="Helical" evidence="1">
    <location>
        <begin position="12"/>
        <end position="32"/>
    </location>
</feature>
<dbReference type="PANTHER" id="PTHR23360">
    <property type="entry name" value="G-PROTEIN COUPLED RECEPTORS FAMILY 1 PROFILE DOMAIN-CONTAINING PROTEIN-RELATED"/>
    <property type="match status" value="1"/>
</dbReference>
<keyword evidence="3" id="KW-1185">Reference proteome</keyword>
<evidence type="ECO:0000256" key="1">
    <source>
        <dbReference type="SAM" id="Phobius"/>
    </source>
</evidence>
<organism evidence="2 3">
    <name type="scientific">Caenorhabditis japonica</name>
    <dbReference type="NCBI Taxonomy" id="281687"/>
    <lineage>
        <taxon>Eukaryota</taxon>
        <taxon>Metazoa</taxon>
        <taxon>Ecdysozoa</taxon>
        <taxon>Nematoda</taxon>
        <taxon>Chromadorea</taxon>
        <taxon>Rhabditida</taxon>
        <taxon>Rhabditina</taxon>
        <taxon>Rhabditomorpha</taxon>
        <taxon>Rhabditoidea</taxon>
        <taxon>Rhabditidae</taxon>
        <taxon>Peloderinae</taxon>
        <taxon>Caenorhabditis</taxon>
    </lineage>
</organism>
<feature type="transmembrane region" description="Helical" evidence="1">
    <location>
        <begin position="169"/>
        <end position="188"/>
    </location>
</feature>
<protein>
    <submittedName>
        <fullName evidence="2">Uncharacterized protein</fullName>
    </submittedName>
</protein>
<dbReference type="InterPro" id="IPR047130">
    <property type="entry name" value="7TM_GPCR_Srsx_nematod"/>
</dbReference>
<feature type="transmembrane region" description="Helical" evidence="1">
    <location>
        <begin position="39"/>
        <end position="63"/>
    </location>
</feature>
<reference evidence="2" key="2">
    <citation type="submission" date="2022-06" db="UniProtKB">
        <authorList>
            <consortium name="EnsemblMetazoa"/>
        </authorList>
    </citation>
    <scope>IDENTIFICATION</scope>
    <source>
        <strain evidence="2">DF5081</strain>
    </source>
</reference>
<feature type="transmembrane region" description="Helical" evidence="1">
    <location>
        <begin position="83"/>
        <end position="110"/>
    </location>
</feature>
<dbReference type="PANTHER" id="PTHR23360:SF34">
    <property type="entry name" value="G-PROTEIN COUPLED RECEPTORS FAMILY 1 PROFILE DOMAIN-CONTAINING PROTEIN-RELATED"/>
    <property type="match status" value="1"/>
</dbReference>
<keyword evidence="1" id="KW-0472">Membrane</keyword>
<proteinExistence type="predicted"/>
<dbReference type="Proteomes" id="UP000005237">
    <property type="component" value="Unassembled WGS sequence"/>
</dbReference>
<name>A0A8R1HYD1_CAEJA</name>
<evidence type="ECO:0000313" key="3">
    <source>
        <dbReference type="Proteomes" id="UP000005237"/>
    </source>
</evidence>
<dbReference type="EnsemblMetazoa" id="CJA11919.1">
    <property type="protein sequence ID" value="CJA11919.1"/>
    <property type="gene ID" value="WBGene00131123"/>
</dbReference>
<evidence type="ECO:0000313" key="2">
    <source>
        <dbReference type="EnsemblMetazoa" id="CJA11919.1"/>
    </source>
</evidence>
<dbReference type="AlphaFoldDB" id="A0A8R1HYD1"/>
<keyword evidence="1" id="KW-0812">Transmembrane</keyword>
<reference evidence="3" key="1">
    <citation type="submission" date="2010-08" db="EMBL/GenBank/DDBJ databases">
        <authorList>
            <consortium name="Caenorhabditis japonica Sequencing Consortium"/>
            <person name="Wilson R.K."/>
        </authorList>
    </citation>
    <scope>NUCLEOTIDE SEQUENCE [LARGE SCALE GENOMIC DNA]</scope>
    <source>
        <strain evidence="3">DF5081</strain>
    </source>
</reference>
<feature type="transmembrane region" description="Helical" evidence="1">
    <location>
        <begin position="131"/>
        <end position="149"/>
    </location>
</feature>
<keyword evidence="1" id="KW-1133">Transmembrane helix</keyword>
<sequence length="277" mass="31016">MWMHNVATPLLGLLPLTISINFLVCSIAPLWYMRATNLYTFFLISTPVTIALSLVTVNGVLMIDQETPISAFCIAANGAAHPIVYHIMIFCRIVANFASAVTYAVILLYLKKSHGGTLKALSPQQLKLHRNAKITLGLVTLNSMILLFLPDLLLFINPWNITKTYSTPLYSMTLSKTMINFIIFMTRYRELRNIILLKLIACLPQKWNSYLSMRIKSANEASNAPKGTFATRSSIQIDRVREGSFGRRSSSIIAFPKRLLNGNQVSAGPFHLPPLQR</sequence>